<evidence type="ECO:0000313" key="14">
    <source>
        <dbReference type="EMBL" id="GER54941.1"/>
    </source>
</evidence>
<dbReference type="InterPro" id="IPR000070">
    <property type="entry name" value="Pectinesterase_cat"/>
</dbReference>
<keyword evidence="5" id="KW-0134">Cell wall</keyword>
<dbReference type="InterPro" id="IPR011050">
    <property type="entry name" value="Pectin_lyase_fold/virulence"/>
</dbReference>
<dbReference type="AlphaFoldDB" id="A0A5A7REE3"/>
<organism evidence="14 15">
    <name type="scientific">Striga asiatica</name>
    <name type="common">Asiatic witchweed</name>
    <name type="synonym">Buchnera asiatica</name>
    <dbReference type="NCBI Taxonomy" id="4170"/>
    <lineage>
        <taxon>Eukaryota</taxon>
        <taxon>Viridiplantae</taxon>
        <taxon>Streptophyta</taxon>
        <taxon>Embryophyta</taxon>
        <taxon>Tracheophyta</taxon>
        <taxon>Spermatophyta</taxon>
        <taxon>Magnoliopsida</taxon>
        <taxon>eudicotyledons</taxon>
        <taxon>Gunneridae</taxon>
        <taxon>Pentapetalae</taxon>
        <taxon>asterids</taxon>
        <taxon>lamiids</taxon>
        <taxon>Lamiales</taxon>
        <taxon>Orobanchaceae</taxon>
        <taxon>Buchnereae</taxon>
        <taxon>Striga</taxon>
    </lineage>
</organism>
<evidence type="ECO:0000256" key="10">
    <source>
        <dbReference type="ARBA" id="ARBA00047928"/>
    </source>
</evidence>
<feature type="chain" id="PRO_5023034786" description="Pectinesterase" evidence="12">
    <location>
        <begin position="24"/>
        <end position="353"/>
    </location>
</feature>
<comment type="similarity">
    <text evidence="3">Belongs to the pectinesterase family.</text>
</comment>
<gene>
    <name evidence="14" type="ORF">STAS_32572</name>
</gene>
<feature type="domain" description="Pectinesterase catalytic" evidence="13">
    <location>
        <begin position="57"/>
        <end position="347"/>
    </location>
</feature>
<dbReference type="GO" id="GO:0045490">
    <property type="term" value="P:pectin catabolic process"/>
    <property type="evidence" value="ECO:0007669"/>
    <property type="project" value="UniProtKB-UniRule"/>
</dbReference>
<accession>A0A5A7REE3</accession>
<dbReference type="InterPro" id="IPR033131">
    <property type="entry name" value="Pectinesterase_Asp_AS"/>
</dbReference>
<dbReference type="PANTHER" id="PTHR31321">
    <property type="entry name" value="ACYL-COA THIOESTER HYDROLASE YBHC-RELATED"/>
    <property type="match status" value="1"/>
</dbReference>
<keyword evidence="9 12" id="KW-0063">Aspartyl esterase</keyword>
<dbReference type="Proteomes" id="UP000325081">
    <property type="component" value="Unassembled WGS sequence"/>
</dbReference>
<dbReference type="GO" id="GO:0042545">
    <property type="term" value="P:cell wall modification"/>
    <property type="evidence" value="ECO:0007669"/>
    <property type="project" value="UniProtKB-UniRule"/>
</dbReference>
<dbReference type="PROSITE" id="PS00503">
    <property type="entry name" value="PECTINESTERASE_2"/>
    <property type="match status" value="1"/>
</dbReference>
<keyword evidence="7 12" id="KW-0732">Signal</keyword>
<evidence type="ECO:0000256" key="1">
    <source>
        <dbReference type="ARBA" id="ARBA00004191"/>
    </source>
</evidence>
<protein>
    <recommendedName>
        <fullName evidence="4 12">Pectinesterase</fullName>
        <ecNumber evidence="4 12">3.1.1.11</ecNumber>
    </recommendedName>
</protein>
<dbReference type="UniPathway" id="UPA00545">
    <property type="reaction ID" value="UER00823"/>
</dbReference>
<dbReference type="PANTHER" id="PTHR31321:SF31">
    <property type="entry name" value="PECTINESTERASE QRT1"/>
    <property type="match status" value="1"/>
</dbReference>
<comment type="catalytic activity">
    <reaction evidence="10 12">
        <text>[(1-&gt;4)-alpha-D-galacturonosyl methyl ester](n) + n H2O = [(1-&gt;4)-alpha-D-galacturonosyl](n) + n methanol + n H(+)</text>
        <dbReference type="Rhea" id="RHEA:22380"/>
        <dbReference type="Rhea" id="RHEA-COMP:14570"/>
        <dbReference type="Rhea" id="RHEA-COMP:14573"/>
        <dbReference type="ChEBI" id="CHEBI:15377"/>
        <dbReference type="ChEBI" id="CHEBI:15378"/>
        <dbReference type="ChEBI" id="CHEBI:17790"/>
        <dbReference type="ChEBI" id="CHEBI:140522"/>
        <dbReference type="ChEBI" id="CHEBI:140523"/>
        <dbReference type="EC" id="3.1.1.11"/>
    </reaction>
</comment>
<comment type="subcellular location">
    <subcellularLocation>
        <location evidence="1">Secreted</location>
        <location evidence="1">Cell wall</location>
    </subcellularLocation>
</comment>
<evidence type="ECO:0000256" key="9">
    <source>
        <dbReference type="ARBA" id="ARBA00023085"/>
    </source>
</evidence>
<feature type="signal peptide" evidence="12">
    <location>
        <begin position="1"/>
        <end position="23"/>
    </location>
</feature>
<keyword evidence="15" id="KW-1185">Reference proteome</keyword>
<sequence>MKAMMKFLGLFVIVILLVISVENNEVWVVKGDNGEYHITWDDLTLSSNNGGSQTRIVVVNKNGGGDSLTVQGAVDLVPENNPRRVKIHILPGVYSEKVHIPASKPLISFIGNEDKSSETVITWHDKASDRGNSGNMLGTENTATVNVESDYFCASSVTFENSVVCTASEGCQAVAVRVAGDKSVFYKTRFLGSQDTLLDEYGAHFFLECLVQGSVDFIFGFARSLFQGCTISVVGSPYTITAQSRGSAFENTGYSFLNCTVTGNGPIYLGRAWGDYSRVIFAYSQFDLDVFPEGWSDWGVPSRDSTVVFGEYKCKGRGANRRGRVSYAKELSDVEAVPYLSTTFISGEFWLRL</sequence>
<name>A0A5A7REE3_STRAF</name>
<dbReference type="OrthoDB" id="2019149at2759"/>
<dbReference type="InterPro" id="IPR012334">
    <property type="entry name" value="Pectin_lyas_fold"/>
</dbReference>
<evidence type="ECO:0000256" key="11">
    <source>
        <dbReference type="PROSITE-ProRule" id="PRU10040"/>
    </source>
</evidence>
<dbReference type="SUPFAM" id="SSF51126">
    <property type="entry name" value="Pectin lyase-like"/>
    <property type="match status" value="1"/>
</dbReference>
<evidence type="ECO:0000256" key="2">
    <source>
        <dbReference type="ARBA" id="ARBA00005184"/>
    </source>
</evidence>
<dbReference type="GO" id="GO:0016829">
    <property type="term" value="F:lyase activity"/>
    <property type="evidence" value="ECO:0007669"/>
    <property type="project" value="UniProtKB-KW"/>
</dbReference>
<evidence type="ECO:0000256" key="5">
    <source>
        <dbReference type="ARBA" id="ARBA00022512"/>
    </source>
</evidence>
<evidence type="ECO:0000259" key="13">
    <source>
        <dbReference type="Pfam" id="PF01095"/>
    </source>
</evidence>
<feature type="active site" evidence="11">
    <location>
        <position position="216"/>
    </location>
</feature>
<dbReference type="GO" id="GO:0030599">
    <property type="term" value="F:pectinesterase activity"/>
    <property type="evidence" value="ECO:0007669"/>
    <property type="project" value="UniProtKB-UniRule"/>
</dbReference>
<dbReference type="Pfam" id="PF01095">
    <property type="entry name" value="Pectinesterase"/>
    <property type="match status" value="1"/>
</dbReference>
<dbReference type="EMBL" id="BKCP01011625">
    <property type="protein sequence ID" value="GER54941.1"/>
    <property type="molecule type" value="Genomic_DNA"/>
</dbReference>
<evidence type="ECO:0000256" key="4">
    <source>
        <dbReference type="ARBA" id="ARBA00013229"/>
    </source>
</evidence>
<proteinExistence type="inferred from homology"/>
<comment type="caution">
    <text evidence="14">The sequence shown here is derived from an EMBL/GenBank/DDBJ whole genome shotgun (WGS) entry which is preliminary data.</text>
</comment>
<reference evidence="15" key="1">
    <citation type="journal article" date="2019" name="Curr. Biol.">
        <title>Genome Sequence of Striga asiatica Provides Insight into the Evolution of Plant Parasitism.</title>
        <authorList>
            <person name="Yoshida S."/>
            <person name="Kim S."/>
            <person name="Wafula E.K."/>
            <person name="Tanskanen J."/>
            <person name="Kim Y.M."/>
            <person name="Honaas L."/>
            <person name="Yang Z."/>
            <person name="Spallek T."/>
            <person name="Conn C.E."/>
            <person name="Ichihashi Y."/>
            <person name="Cheong K."/>
            <person name="Cui S."/>
            <person name="Der J.P."/>
            <person name="Gundlach H."/>
            <person name="Jiao Y."/>
            <person name="Hori C."/>
            <person name="Ishida J.K."/>
            <person name="Kasahara H."/>
            <person name="Kiba T."/>
            <person name="Kim M.S."/>
            <person name="Koo N."/>
            <person name="Laohavisit A."/>
            <person name="Lee Y.H."/>
            <person name="Lumba S."/>
            <person name="McCourt P."/>
            <person name="Mortimer J.C."/>
            <person name="Mutuku J.M."/>
            <person name="Nomura T."/>
            <person name="Sasaki-Sekimoto Y."/>
            <person name="Seto Y."/>
            <person name="Wang Y."/>
            <person name="Wakatake T."/>
            <person name="Sakakibara H."/>
            <person name="Demura T."/>
            <person name="Yamaguchi S."/>
            <person name="Yoneyama K."/>
            <person name="Manabe R.I."/>
            <person name="Nelson D.C."/>
            <person name="Schulman A.H."/>
            <person name="Timko M.P."/>
            <person name="dePamphilis C.W."/>
            <person name="Choi D."/>
            <person name="Shirasu K."/>
        </authorList>
    </citation>
    <scope>NUCLEOTIDE SEQUENCE [LARGE SCALE GENOMIC DNA]</scope>
    <source>
        <strain evidence="15">cv. UVA1</strain>
    </source>
</reference>
<keyword evidence="14" id="KW-0456">Lyase</keyword>
<evidence type="ECO:0000256" key="3">
    <source>
        <dbReference type="ARBA" id="ARBA00008891"/>
    </source>
</evidence>
<evidence type="ECO:0000256" key="12">
    <source>
        <dbReference type="RuleBase" id="RU000589"/>
    </source>
</evidence>
<comment type="pathway">
    <text evidence="2 12">Glycan metabolism; pectin degradation; 2-dehydro-3-deoxy-D-gluconate from pectin: step 1/5.</text>
</comment>
<evidence type="ECO:0000313" key="15">
    <source>
        <dbReference type="Proteomes" id="UP000325081"/>
    </source>
</evidence>
<dbReference type="Gene3D" id="2.160.20.10">
    <property type="entry name" value="Single-stranded right-handed beta-helix, Pectin lyase-like"/>
    <property type="match status" value="1"/>
</dbReference>
<keyword evidence="8 12" id="KW-0378">Hydrolase</keyword>
<evidence type="ECO:0000256" key="7">
    <source>
        <dbReference type="ARBA" id="ARBA00022729"/>
    </source>
</evidence>
<evidence type="ECO:0000256" key="8">
    <source>
        <dbReference type="ARBA" id="ARBA00022801"/>
    </source>
</evidence>
<dbReference type="FunFam" id="2.160.20.10:FF:000008">
    <property type="entry name" value="Pectinesterase"/>
    <property type="match status" value="1"/>
</dbReference>
<keyword evidence="6" id="KW-0964">Secreted</keyword>
<evidence type="ECO:0000256" key="6">
    <source>
        <dbReference type="ARBA" id="ARBA00022525"/>
    </source>
</evidence>
<dbReference type="EC" id="3.1.1.11" evidence="4 12"/>